<keyword evidence="11" id="KW-0702">S-nitrosylation</keyword>
<dbReference type="GO" id="GO:0005829">
    <property type="term" value="C:cytosol"/>
    <property type="evidence" value="ECO:0007669"/>
    <property type="project" value="UniProtKB-SubCell"/>
</dbReference>
<dbReference type="SUPFAM" id="SSF55347">
    <property type="entry name" value="Glyceraldehyde-3-phosphate dehydrogenase-like, C-terminal domain"/>
    <property type="match status" value="1"/>
</dbReference>
<reference evidence="24 25" key="1">
    <citation type="submission" date="2018-10" db="EMBL/GenBank/DDBJ databases">
        <authorList>
            <person name="Ekblom R."/>
            <person name="Jareborg N."/>
        </authorList>
    </citation>
    <scope>NUCLEOTIDE SEQUENCE [LARGE SCALE GENOMIC DNA]</scope>
    <source>
        <tissue evidence="24">Muscle</tissue>
    </source>
</reference>
<dbReference type="GO" id="GO:0016740">
    <property type="term" value="F:transferase activity"/>
    <property type="evidence" value="ECO:0007669"/>
    <property type="project" value="UniProtKB-KW"/>
</dbReference>
<evidence type="ECO:0000256" key="5">
    <source>
        <dbReference type="ARBA" id="ARBA00007406"/>
    </source>
</evidence>
<evidence type="ECO:0000313" key="25">
    <source>
        <dbReference type="Proteomes" id="UP000269945"/>
    </source>
</evidence>
<dbReference type="GO" id="GO:0006915">
    <property type="term" value="P:apoptotic process"/>
    <property type="evidence" value="ECO:0007669"/>
    <property type="project" value="UniProtKB-KW"/>
</dbReference>
<comment type="subunit">
    <text evidence="19">Homotetramer. Interacts with TPPP; the interaction is direct. Interacts (when S-nitrosylated) with SIAH1; leading to nuclear translocation. Interacts with RILPL1/GOSPEL, leading to prevent the interaction between GAPDH and SIAH1 and prevent nuclear translocation. Interacts with CHP1; the interaction increases the binding of CHP1 with microtubules. Associates with microtubules. Interacts with EIF1AD, USP25, PRKCI and WARS1. Interacts with phosphorylated RPL13A; inhibited by oxidatively-modified low-densitity lipoprotein (LDL(ox)). Component of the GAIT complex. Interacts with FKBP6; leading to inhibit GAPDH catalytic activity. Interacts with TRAF2, promoting TRAF2 ubiquitination. Interacts with TRAF3, promoting TRAF3 ubiquitination.</text>
</comment>
<keyword evidence="15" id="KW-0324">Glycolysis</keyword>
<dbReference type="EMBL" id="CYRY02002152">
    <property type="protein sequence ID" value="VCW66815.1"/>
    <property type="molecule type" value="Genomic_DNA"/>
</dbReference>
<evidence type="ECO:0000256" key="12">
    <source>
        <dbReference type="ARBA" id="ARBA00022845"/>
    </source>
</evidence>
<dbReference type="PANTHER" id="PTHR10836:SF111">
    <property type="entry name" value="GLYCERALDEHYDE-3-PHOSPHATE DEHYDROGENASE"/>
    <property type="match status" value="1"/>
</dbReference>
<comment type="pathway">
    <text evidence="4">Carbohydrate degradation; glycolysis; pyruvate from D-glyceraldehyde 3-phosphate: step 1/5.</text>
</comment>
<organism evidence="24 25">
    <name type="scientific">Gulo gulo</name>
    <name type="common">Wolverine</name>
    <name type="synonym">Gluton</name>
    <dbReference type="NCBI Taxonomy" id="48420"/>
    <lineage>
        <taxon>Eukaryota</taxon>
        <taxon>Metazoa</taxon>
        <taxon>Chordata</taxon>
        <taxon>Craniata</taxon>
        <taxon>Vertebrata</taxon>
        <taxon>Euteleostomi</taxon>
        <taxon>Mammalia</taxon>
        <taxon>Eutheria</taxon>
        <taxon>Laurasiatheria</taxon>
        <taxon>Carnivora</taxon>
        <taxon>Caniformia</taxon>
        <taxon>Musteloidea</taxon>
        <taxon>Mustelidae</taxon>
        <taxon>Guloninae</taxon>
        <taxon>Gulo</taxon>
    </lineage>
</organism>
<evidence type="ECO:0000256" key="13">
    <source>
        <dbReference type="ARBA" id="ARBA00023002"/>
    </source>
</evidence>
<dbReference type="GO" id="GO:0006096">
    <property type="term" value="P:glycolytic process"/>
    <property type="evidence" value="ECO:0007669"/>
    <property type="project" value="UniProtKB-KW"/>
</dbReference>
<evidence type="ECO:0000256" key="14">
    <source>
        <dbReference type="ARBA" id="ARBA00023027"/>
    </source>
</evidence>
<keyword evidence="10" id="KW-0053">Apoptosis</keyword>
<keyword evidence="14" id="KW-0520">NAD</keyword>
<evidence type="ECO:0000256" key="22">
    <source>
        <dbReference type="SAM" id="MobiDB-lite"/>
    </source>
</evidence>
<evidence type="ECO:0000256" key="9">
    <source>
        <dbReference type="ARBA" id="ARBA00022679"/>
    </source>
</evidence>
<evidence type="ECO:0000256" key="15">
    <source>
        <dbReference type="ARBA" id="ARBA00023152"/>
    </source>
</evidence>
<dbReference type="Proteomes" id="UP000269945">
    <property type="component" value="Unassembled WGS sequence"/>
</dbReference>
<dbReference type="GO" id="GO:0006417">
    <property type="term" value="P:regulation of translation"/>
    <property type="evidence" value="ECO:0007669"/>
    <property type="project" value="UniProtKB-KW"/>
</dbReference>
<name>A0A9X9LFJ7_GULGU</name>
<dbReference type="InterPro" id="IPR020829">
    <property type="entry name" value="GlycerAld_3-P_DH_cat"/>
</dbReference>
<keyword evidence="12" id="KW-0810">Translation regulation</keyword>
<keyword evidence="25" id="KW-1185">Reference proteome</keyword>
<evidence type="ECO:0000256" key="3">
    <source>
        <dbReference type="ARBA" id="ARBA00004514"/>
    </source>
</evidence>
<accession>A0A9X9LFJ7</accession>
<evidence type="ECO:0000256" key="2">
    <source>
        <dbReference type="ARBA" id="ARBA00004245"/>
    </source>
</evidence>
<keyword evidence="16" id="KW-0206">Cytoskeleton</keyword>
<keyword evidence="13" id="KW-0560">Oxidoreductase</keyword>
<comment type="caution">
    <text evidence="24">The sequence shown here is derived from an EMBL/GenBank/DDBJ whole genome shotgun (WGS) entry which is preliminary data.</text>
</comment>
<comment type="catalytic activity">
    <reaction evidence="20">
        <text>D-glyceraldehyde 3-phosphate + phosphate + NAD(+) = (2R)-3-phospho-glyceroyl phosphate + NADH + H(+)</text>
        <dbReference type="Rhea" id="RHEA:10300"/>
        <dbReference type="ChEBI" id="CHEBI:15378"/>
        <dbReference type="ChEBI" id="CHEBI:43474"/>
        <dbReference type="ChEBI" id="CHEBI:57540"/>
        <dbReference type="ChEBI" id="CHEBI:57604"/>
        <dbReference type="ChEBI" id="CHEBI:57945"/>
        <dbReference type="ChEBI" id="CHEBI:59776"/>
        <dbReference type="EC" id="1.2.1.12"/>
    </reaction>
</comment>
<feature type="domain" description="Glyceraldehyde 3-phosphate dehydrogenase catalytic" evidence="23">
    <location>
        <begin position="32"/>
        <end position="90"/>
    </location>
</feature>
<dbReference type="PANTHER" id="PTHR10836">
    <property type="entry name" value="GLYCERALDEHYDE 3-PHOSPHATE DEHYDROGENASE"/>
    <property type="match status" value="1"/>
</dbReference>
<evidence type="ECO:0000256" key="18">
    <source>
        <dbReference type="ARBA" id="ARBA00031890"/>
    </source>
</evidence>
<evidence type="ECO:0000256" key="21">
    <source>
        <dbReference type="ARBA" id="ARBA00048005"/>
    </source>
</evidence>
<feature type="compositionally biased region" description="Basic and acidic residues" evidence="22">
    <location>
        <begin position="62"/>
        <end position="73"/>
    </location>
</feature>
<evidence type="ECO:0000259" key="23">
    <source>
        <dbReference type="Pfam" id="PF02800"/>
    </source>
</evidence>
<protein>
    <recommendedName>
        <fullName evidence="7">Glyceraldehyde-3-phosphate dehydrogenase</fullName>
        <ecNumber evidence="6">1.2.1.12</ecNumber>
    </recommendedName>
    <alternativeName>
        <fullName evidence="18">Peptidyl-cysteine S-nitrosylase GAPDH</fullName>
    </alternativeName>
</protein>
<gene>
    <name evidence="24" type="ORF">BN2614_LOCUS1</name>
</gene>
<comment type="catalytic activity">
    <reaction evidence="21">
        <text>S-nitroso-L-cysteinyl-[GAPDH] + L-cysteinyl-[protein] = L-cysteinyl-[GAPDH] + S-nitroso-L-cysteinyl-[protein]</text>
        <dbReference type="Rhea" id="RHEA:66684"/>
        <dbReference type="Rhea" id="RHEA-COMP:10131"/>
        <dbReference type="Rhea" id="RHEA-COMP:17089"/>
        <dbReference type="Rhea" id="RHEA-COMP:17090"/>
        <dbReference type="Rhea" id="RHEA-COMP:17091"/>
        <dbReference type="ChEBI" id="CHEBI:29950"/>
        <dbReference type="ChEBI" id="CHEBI:149494"/>
    </reaction>
    <physiologicalReaction direction="left-to-right" evidence="21">
        <dbReference type="Rhea" id="RHEA:66685"/>
    </physiologicalReaction>
</comment>
<dbReference type="GO" id="GO:0005634">
    <property type="term" value="C:nucleus"/>
    <property type="evidence" value="ECO:0007669"/>
    <property type="project" value="UniProtKB-SubCell"/>
</dbReference>
<evidence type="ECO:0000256" key="19">
    <source>
        <dbReference type="ARBA" id="ARBA00046997"/>
    </source>
</evidence>
<evidence type="ECO:0000256" key="20">
    <source>
        <dbReference type="ARBA" id="ARBA00047698"/>
    </source>
</evidence>
<evidence type="ECO:0000313" key="24">
    <source>
        <dbReference type="EMBL" id="VCW66815.1"/>
    </source>
</evidence>
<dbReference type="GO" id="GO:0005856">
    <property type="term" value="C:cytoskeleton"/>
    <property type="evidence" value="ECO:0007669"/>
    <property type="project" value="UniProtKB-SubCell"/>
</dbReference>
<evidence type="ECO:0000256" key="8">
    <source>
        <dbReference type="ARBA" id="ARBA00022490"/>
    </source>
</evidence>
<keyword evidence="9" id="KW-0808">Transferase</keyword>
<feature type="compositionally biased region" description="Polar residues" evidence="22">
    <location>
        <begin position="74"/>
        <end position="85"/>
    </location>
</feature>
<sequence>MVVMGMSHEKNENSKLTTMLLVLPPPVCPCPAKVIHDSYSIVEVLMTTVHAITTIQNTADDSSGKLWHDDQRDAQNISPASTGTTKLLARLSPS</sequence>
<dbReference type="InterPro" id="IPR020831">
    <property type="entry name" value="GlycerAld/Erythrose_P_DH"/>
</dbReference>
<dbReference type="EC" id="1.2.1.12" evidence="6"/>
<comment type="similarity">
    <text evidence="5">Belongs to the glyceraldehyde-3-phosphate dehydrogenase family.</text>
</comment>
<evidence type="ECO:0000256" key="10">
    <source>
        <dbReference type="ARBA" id="ARBA00022703"/>
    </source>
</evidence>
<evidence type="ECO:0000256" key="11">
    <source>
        <dbReference type="ARBA" id="ARBA00022799"/>
    </source>
</evidence>
<evidence type="ECO:0000256" key="4">
    <source>
        <dbReference type="ARBA" id="ARBA00004869"/>
    </source>
</evidence>
<evidence type="ECO:0000256" key="16">
    <source>
        <dbReference type="ARBA" id="ARBA00023212"/>
    </source>
</evidence>
<keyword evidence="8" id="KW-0963">Cytoplasm</keyword>
<dbReference type="Pfam" id="PF02800">
    <property type="entry name" value="Gp_dh_C"/>
    <property type="match status" value="1"/>
</dbReference>
<dbReference type="Gene3D" id="3.30.360.10">
    <property type="entry name" value="Dihydrodipicolinate Reductase, domain 2"/>
    <property type="match status" value="1"/>
</dbReference>
<evidence type="ECO:0000256" key="17">
    <source>
        <dbReference type="ARBA" id="ARBA00023242"/>
    </source>
</evidence>
<evidence type="ECO:0000256" key="1">
    <source>
        <dbReference type="ARBA" id="ARBA00004123"/>
    </source>
</evidence>
<keyword evidence="17" id="KW-0539">Nucleus</keyword>
<proteinExistence type="inferred from homology"/>
<dbReference type="AlphaFoldDB" id="A0A9X9LFJ7"/>
<evidence type="ECO:0000256" key="7">
    <source>
        <dbReference type="ARBA" id="ARBA00021022"/>
    </source>
</evidence>
<comment type="subcellular location">
    <subcellularLocation>
        <location evidence="2">Cytoplasm</location>
        <location evidence="2">Cytoskeleton</location>
    </subcellularLocation>
    <subcellularLocation>
        <location evidence="3">Cytoplasm</location>
        <location evidence="3">Cytosol</location>
    </subcellularLocation>
    <subcellularLocation>
        <location evidence="1">Nucleus</location>
    </subcellularLocation>
</comment>
<dbReference type="GO" id="GO:0004365">
    <property type="term" value="F:glyceraldehyde-3-phosphate dehydrogenase (NAD+) (phosphorylating) activity"/>
    <property type="evidence" value="ECO:0007669"/>
    <property type="project" value="UniProtKB-EC"/>
</dbReference>
<feature type="region of interest" description="Disordered" evidence="22">
    <location>
        <begin position="59"/>
        <end position="94"/>
    </location>
</feature>
<evidence type="ECO:0000256" key="6">
    <source>
        <dbReference type="ARBA" id="ARBA00013119"/>
    </source>
</evidence>